<dbReference type="HOGENOM" id="CLU_1488333_0_0_9"/>
<sequence>MGQAIIAVLGLILAKLIVDVVKENISSSSKKASSSGPIIDLGDAWVDLNQISSRQRESLLSREEILLFQMLDSILFDSNYKVFPKVRLADLLTPNPNIPNRAEYKRRLRERAVDLLIVEKQNLKPLLLILTNNSQNKKAEPDQLSIRSIKTAGLRYLIIKLDDLPSSSSLLTKLREAGLNI</sequence>
<dbReference type="AlphaFoldDB" id="Q0AXE3"/>
<reference evidence="3" key="1">
    <citation type="journal article" date="2010" name="Environ. Microbiol.">
        <title>The genome of Syntrophomonas wolfei: new insights into syntrophic metabolism and biohydrogen production.</title>
        <authorList>
            <person name="Sieber J.R."/>
            <person name="Sims D.R."/>
            <person name="Han C."/>
            <person name="Kim E."/>
            <person name="Lykidis A."/>
            <person name="Lapidus A.L."/>
            <person name="McDonnald E."/>
            <person name="Rohlin L."/>
            <person name="Culley D.E."/>
            <person name="Gunsalus R."/>
            <person name="McInerney M.J."/>
        </authorList>
    </citation>
    <scope>NUCLEOTIDE SEQUENCE [LARGE SCALE GENOMIC DNA]</scope>
    <source>
        <strain evidence="3">DSM 2245B / Goettingen</strain>
    </source>
</reference>
<dbReference type="RefSeq" id="WP_011640711.1">
    <property type="nucleotide sequence ID" value="NC_008346.1"/>
</dbReference>
<dbReference type="STRING" id="335541.Swol_1303"/>
<dbReference type="EMBL" id="CP000448">
    <property type="protein sequence ID" value="ABI68611.1"/>
    <property type="molecule type" value="Genomic_DNA"/>
</dbReference>
<organism evidence="2 3">
    <name type="scientific">Syntrophomonas wolfei subsp. wolfei (strain DSM 2245B / Goettingen)</name>
    <dbReference type="NCBI Taxonomy" id="335541"/>
    <lineage>
        <taxon>Bacteria</taxon>
        <taxon>Bacillati</taxon>
        <taxon>Bacillota</taxon>
        <taxon>Clostridia</taxon>
        <taxon>Eubacteriales</taxon>
        <taxon>Syntrophomonadaceae</taxon>
        <taxon>Syntrophomonas</taxon>
    </lineage>
</organism>
<proteinExistence type="predicted"/>
<feature type="domain" description="DUF2726" evidence="1">
    <location>
        <begin position="57"/>
        <end position="169"/>
    </location>
</feature>
<evidence type="ECO:0000313" key="2">
    <source>
        <dbReference type="EMBL" id="ABI68611.1"/>
    </source>
</evidence>
<keyword evidence="3" id="KW-1185">Reference proteome</keyword>
<name>Q0AXE3_SYNWW</name>
<dbReference type="InterPro" id="IPR024402">
    <property type="entry name" value="DUF2726"/>
</dbReference>
<evidence type="ECO:0000259" key="1">
    <source>
        <dbReference type="Pfam" id="PF10881"/>
    </source>
</evidence>
<dbReference type="KEGG" id="swo:Swol_1303"/>
<dbReference type="Proteomes" id="UP000001968">
    <property type="component" value="Chromosome"/>
</dbReference>
<evidence type="ECO:0000313" key="3">
    <source>
        <dbReference type="Proteomes" id="UP000001968"/>
    </source>
</evidence>
<protein>
    <recommendedName>
        <fullName evidence="1">DUF2726 domain-containing protein</fullName>
    </recommendedName>
</protein>
<accession>Q0AXE3</accession>
<dbReference type="Pfam" id="PF10881">
    <property type="entry name" value="DUF2726"/>
    <property type="match status" value="1"/>
</dbReference>
<gene>
    <name evidence="2" type="ordered locus">Swol_1303</name>
</gene>